<dbReference type="EMBL" id="CAAE01015104">
    <property type="protein sequence ID" value="CAG12574.1"/>
    <property type="molecule type" value="Genomic_DNA"/>
</dbReference>
<evidence type="ECO:0000256" key="1">
    <source>
        <dbReference type="ARBA" id="ARBA00004448"/>
    </source>
</evidence>
<evidence type="ECO:0000256" key="7">
    <source>
        <dbReference type="ARBA" id="ARBA00023136"/>
    </source>
</evidence>
<keyword evidence="4" id="KW-0547">Nucleotide-binding</keyword>
<feature type="transmembrane region" description="Helical" evidence="9">
    <location>
        <begin position="81"/>
        <end position="102"/>
    </location>
</feature>
<accession>Q4RGA8</accession>
<dbReference type="PROSITE" id="PS00211">
    <property type="entry name" value="ABC_TRANSPORTER_1"/>
    <property type="match status" value="1"/>
</dbReference>
<comment type="subcellular location">
    <subcellularLocation>
        <location evidence="1">Mitochondrion inner membrane</location>
        <topology evidence="1">Multi-pass membrane protein</topology>
    </subcellularLocation>
</comment>
<dbReference type="InterPro" id="IPR036640">
    <property type="entry name" value="ABC1_TM_sf"/>
</dbReference>
<sequence>MASRAVGCTLLCVLLDVALSTVLYLHGSDSSILREELLHFNILDSLLDLWGAALLRLALLLGACLGVFWNREEGPRRVAAVTPAVVLVCLTASTYTLAKLLLLLELRPLAQQPWALGLLCWTFASCLGLLLLWKLLGKVPEAPRGHSGRSDSSDTEKLVKSECEGESGPAEGPEETPPNSGATLGRLLAYSRKDAGLLSVAGLFLLISAVCEVFIPFYYGRAIGSIVSTQSMEQLAQPVLLVAALAVASSVSMGVRGGSFMLAFARLNLRIRNQLYRVLMRQEISFFDENHTGEPEPGGCPPWTRLTCAPVSPAGDVLSRLTSDTTQVSDLISQNINIFMRNVIKAAGNFAFMCGMSWKLTLVTVMGFPFISFVSKIYGDYYKVGRRLRRRRTLQRGFASRPSSSNRQKLTKEVQSTLAEANKVAEETISSMRTVRSFANEAGEAESYLSKLLLMFRLNRKQALAYACYAWFSSLAQLGMEVAVIYYGGHLVISNQMRSGDLIAFILYVLELAECLESVASVYTGLMQGVGAAEKVFEYLDREPGRPPGGAEAPDTCAGLVEFRDVTFAYPSRPGSDILQVAAPAPSSHCGFVCLLIWAPVLVLQGVSFTLRPGEVTALVGPSGGGKSSCVSLLENFYQPQRGLVLLDGKPVHTLRHDYLHSKVALVSQEPVLFARTVEENIAYGLSGAPAAAVREAAVKANAHKFISELPRGYQTSVGEKGTHLSGGQKQRVAIARALVRDPRVLILDEATSALDAESEHMVQQALSSITQECTVLVVAHRLSTVEKAHNIVVLERGRVAEQGPHSRLMASGGLYSKLVQRQLLAME</sequence>
<dbReference type="GO" id="GO:0005743">
    <property type="term" value="C:mitochondrial inner membrane"/>
    <property type="evidence" value="ECO:0007669"/>
    <property type="project" value="UniProtKB-SubCell"/>
</dbReference>
<dbReference type="PROSITE" id="PS50893">
    <property type="entry name" value="ABC_TRANSPORTER_2"/>
    <property type="match status" value="1"/>
</dbReference>
<dbReference type="KEGG" id="tng:GSTEN00034890G001"/>
<keyword evidence="10" id="KW-0732">Signal</keyword>
<dbReference type="SMART" id="SM00382">
    <property type="entry name" value="AAA"/>
    <property type="match status" value="1"/>
</dbReference>
<feature type="transmembrane region" description="Helical" evidence="9">
    <location>
        <begin position="195"/>
        <end position="219"/>
    </location>
</feature>
<dbReference type="InterPro" id="IPR017871">
    <property type="entry name" value="ABC_transporter-like_CS"/>
</dbReference>
<reference evidence="13" key="2">
    <citation type="submission" date="2004-02" db="EMBL/GenBank/DDBJ databases">
        <authorList>
            <consortium name="Genoscope"/>
            <consortium name="Whitehead Institute Centre for Genome Research"/>
        </authorList>
    </citation>
    <scope>NUCLEOTIDE SEQUENCE</scope>
</reference>
<evidence type="ECO:0000256" key="6">
    <source>
        <dbReference type="ARBA" id="ARBA00022989"/>
    </source>
</evidence>
<dbReference type="GO" id="GO:0005524">
    <property type="term" value="F:ATP binding"/>
    <property type="evidence" value="ECO:0007669"/>
    <property type="project" value="UniProtKB-KW"/>
</dbReference>
<feature type="transmembrane region" description="Helical" evidence="9">
    <location>
        <begin position="49"/>
        <end position="69"/>
    </location>
</feature>
<dbReference type="Gene3D" id="3.40.50.300">
    <property type="entry name" value="P-loop containing nucleotide triphosphate hydrolases"/>
    <property type="match status" value="1"/>
</dbReference>
<keyword evidence="7 9" id="KW-0472">Membrane</keyword>
<feature type="signal peptide" evidence="10">
    <location>
        <begin position="1"/>
        <end position="20"/>
    </location>
</feature>
<feature type="compositionally biased region" description="Basic and acidic residues" evidence="8">
    <location>
        <begin position="142"/>
        <end position="163"/>
    </location>
</feature>
<dbReference type="GO" id="GO:0016887">
    <property type="term" value="F:ATP hydrolysis activity"/>
    <property type="evidence" value="ECO:0007669"/>
    <property type="project" value="InterPro"/>
</dbReference>
<dbReference type="FunFam" id="3.40.50.300:FF:000403">
    <property type="entry name" value="ATP-binding cassette sub-family B member 8, mitochondrial"/>
    <property type="match status" value="1"/>
</dbReference>
<dbReference type="InterPro" id="IPR003593">
    <property type="entry name" value="AAA+_ATPase"/>
</dbReference>
<feature type="transmembrane region" description="Helical" evidence="9">
    <location>
        <begin position="114"/>
        <end position="136"/>
    </location>
</feature>
<dbReference type="PROSITE" id="PS50929">
    <property type="entry name" value="ABC_TM1F"/>
    <property type="match status" value="1"/>
</dbReference>
<evidence type="ECO:0000256" key="9">
    <source>
        <dbReference type="SAM" id="Phobius"/>
    </source>
</evidence>
<dbReference type="Pfam" id="PF00005">
    <property type="entry name" value="ABC_tran"/>
    <property type="match status" value="1"/>
</dbReference>
<evidence type="ECO:0000256" key="4">
    <source>
        <dbReference type="ARBA" id="ARBA00022741"/>
    </source>
</evidence>
<feature type="transmembrane region" description="Helical" evidence="9">
    <location>
        <begin position="239"/>
        <end position="265"/>
    </location>
</feature>
<dbReference type="GO" id="GO:0015421">
    <property type="term" value="F:ABC-type oligopeptide transporter activity"/>
    <property type="evidence" value="ECO:0007669"/>
    <property type="project" value="TreeGrafter"/>
</dbReference>
<keyword evidence="5" id="KW-0067">ATP-binding</keyword>
<dbReference type="InterPro" id="IPR027417">
    <property type="entry name" value="P-loop_NTPase"/>
</dbReference>
<dbReference type="Gene3D" id="1.20.1560.10">
    <property type="entry name" value="ABC transporter type 1, transmembrane domain"/>
    <property type="match status" value="1"/>
</dbReference>
<protein>
    <submittedName>
        <fullName evidence="13">Chromosome 12 SCAF15104, whole genome shotgun sequence</fullName>
    </submittedName>
</protein>
<dbReference type="OrthoDB" id="6500128at2759"/>
<evidence type="ECO:0000256" key="10">
    <source>
        <dbReference type="SAM" id="SignalP"/>
    </source>
</evidence>
<dbReference type="SUPFAM" id="SSF52540">
    <property type="entry name" value="P-loop containing nucleoside triphosphate hydrolases"/>
    <property type="match status" value="1"/>
</dbReference>
<keyword evidence="2" id="KW-0813">Transport</keyword>
<dbReference type="InterPro" id="IPR003439">
    <property type="entry name" value="ABC_transporter-like_ATP-bd"/>
</dbReference>
<feature type="domain" description="ABC transporter" evidence="11">
    <location>
        <begin position="561"/>
        <end position="822"/>
    </location>
</feature>
<evidence type="ECO:0000259" key="12">
    <source>
        <dbReference type="PROSITE" id="PS50929"/>
    </source>
</evidence>
<keyword evidence="6 9" id="KW-1133">Transmembrane helix</keyword>
<feature type="region of interest" description="Disordered" evidence="8">
    <location>
        <begin position="142"/>
        <end position="180"/>
    </location>
</feature>
<evidence type="ECO:0000259" key="11">
    <source>
        <dbReference type="PROSITE" id="PS50893"/>
    </source>
</evidence>
<proteinExistence type="predicted"/>
<evidence type="ECO:0000256" key="5">
    <source>
        <dbReference type="ARBA" id="ARBA00022840"/>
    </source>
</evidence>
<evidence type="ECO:0000256" key="2">
    <source>
        <dbReference type="ARBA" id="ARBA00022448"/>
    </source>
</evidence>
<dbReference type="SUPFAM" id="SSF90123">
    <property type="entry name" value="ABC transporter transmembrane region"/>
    <property type="match status" value="1"/>
</dbReference>
<evidence type="ECO:0000256" key="8">
    <source>
        <dbReference type="SAM" id="MobiDB-lite"/>
    </source>
</evidence>
<keyword evidence="3 9" id="KW-0812">Transmembrane</keyword>
<dbReference type="Pfam" id="PF00664">
    <property type="entry name" value="ABC_membrane"/>
    <property type="match status" value="2"/>
</dbReference>
<feature type="non-terminal residue" evidence="13">
    <location>
        <position position="828"/>
    </location>
</feature>
<dbReference type="PIRSF" id="PIRSF002773">
    <property type="entry name" value="ABC_prm/ATPase_B"/>
    <property type="match status" value="1"/>
</dbReference>
<dbReference type="InterPro" id="IPR011527">
    <property type="entry name" value="ABC1_TM_dom"/>
</dbReference>
<gene>
    <name evidence="13" type="ORF">GSTENG00034890001</name>
</gene>
<organism evidence="13">
    <name type="scientific">Tetraodon nigroviridis</name>
    <name type="common">Spotted green pufferfish</name>
    <name type="synonym">Chelonodon nigroviridis</name>
    <dbReference type="NCBI Taxonomy" id="99883"/>
    <lineage>
        <taxon>Eukaryota</taxon>
        <taxon>Metazoa</taxon>
        <taxon>Chordata</taxon>
        <taxon>Craniata</taxon>
        <taxon>Vertebrata</taxon>
        <taxon>Euteleostomi</taxon>
        <taxon>Actinopterygii</taxon>
        <taxon>Neopterygii</taxon>
        <taxon>Teleostei</taxon>
        <taxon>Neoteleostei</taxon>
        <taxon>Acanthomorphata</taxon>
        <taxon>Eupercaria</taxon>
        <taxon>Tetraodontiformes</taxon>
        <taxon>Tetradontoidea</taxon>
        <taxon>Tetraodontidae</taxon>
        <taxon>Tetraodon</taxon>
    </lineage>
</organism>
<dbReference type="PANTHER" id="PTHR43394">
    <property type="entry name" value="ATP-DEPENDENT PERMEASE MDL1, MITOCHONDRIAL"/>
    <property type="match status" value="1"/>
</dbReference>
<reference evidence="13" key="1">
    <citation type="journal article" date="2004" name="Nature">
        <title>Genome duplication in the teleost fish Tetraodon nigroviridis reveals the early vertebrate proto-karyotype.</title>
        <authorList>
            <person name="Jaillon O."/>
            <person name="Aury J.-M."/>
            <person name="Brunet F."/>
            <person name="Petit J.-L."/>
            <person name="Stange-Thomann N."/>
            <person name="Mauceli E."/>
            <person name="Bouneau L."/>
            <person name="Fischer C."/>
            <person name="Ozouf-Costaz C."/>
            <person name="Bernot A."/>
            <person name="Nicaud S."/>
            <person name="Jaffe D."/>
            <person name="Fisher S."/>
            <person name="Lutfalla G."/>
            <person name="Dossat C."/>
            <person name="Segurens B."/>
            <person name="Dasilva C."/>
            <person name="Salanoubat M."/>
            <person name="Levy M."/>
            <person name="Boudet N."/>
            <person name="Castellano S."/>
            <person name="Anthouard V."/>
            <person name="Jubin C."/>
            <person name="Castelli V."/>
            <person name="Katinka M."/>
            <person name="Vacherie B."/>
            <person name="Biemont C."/>
            <person name="Skalli Z."/>
            <person name="Cattolico L."/>
            <person name="Poulain J."/>
            <person name="De Berardinis V."/>
            <person name="Cruaud C."/>
            <person name="Duprat S."/>
            <person name="Brottier P."/>
            <person name="Coutanceau J.-P."/>
            <person name="Gouzy J."/>
            <person name="Parra G."/>
            <person name="Lardier G."/>
            <person name="Chapple C."/>
            <person name="McKernan K.J."/>
            <person name="McEwan P."/>
            <person name="Bosak S."/>
            <person name="Kellis M."/>
            <person name="Volff J.-N."/>
            <person name="Guigo R."/>
            <person name="Zody M.C."/>
            <person name="Mesirov J."/>
            <person name="Lindblad-Toh K."/>
            <person name="Birren B."/>
            <person name="Nusbaum C."/>
            <person name="Kahn D."/>
            <person name="Robinson-Rechavi M."/>
            <person name="Laudet V."/>
            <person name="Schachter V."/>
            <person name="Quetier F."/>
            <person name="Saurin W."/>
            <person name="Scarpelli C."/>
            <person name="Wincker P."/>
            <person name="Lander E.S."/>
            <person name="Weissenbach J."/>
            <person name="Roest Crollius H."/>
        </authorList>
    </citation>
    <scope>NUCLEOTIDE SEQUENCE [LARGE SCALE GENOMIC DNA]</scope>
</reference>
<evidence type="ECO:0000313" key="13">
    <source>
        <dbReference type="EMBL" id="CAG12574.1"/>
    </source>
</evidence>
<evidence type="ECO:0000256" key="3">
    <source>
        <dbReference type="ARBA" id="ARBA00022692"/>
    </source>
</evidence>
<feature type="domain" description="ABC transmembrane type-1" evidence="12">
    <location>
        <begin position="200"/>
        <end position="528"/>
    </location>
</feature>
<name>Q4RGA8_TETNG</name>
<dbReference type="InterPro" id="IPR039421">
    <property type="entry name" value="Type_1_exporter"/>
</dbReference>
<dbReference type="PANTHER" id="PTHR43394:SF21">
    <property type="entry name" value="ATP BINDING CASSETTE SUBFAMILY B MEMBER 9"/>
    <property type="match status" value="1"/>
</dbReference>
<feature type="chain" id="PRO_5004242944" evidence="10">
    <location>
        <begin position="21"/>
        <end position="828"/>
    </location>
</feature>
<dbReference type="AlphaFoldDB" id="Q4RGA8"/>